<sequence>MRLTTLGLLTAIAASAATSLPAQSFRAENDVLVTDLGGGLFSAETRTRYGARGAWCAAADYAIDVLRAPGTARIYVREPKASNSAPVVFSLSPGTTSPVGVSSTSAALRTAGANLSVDHAFQFCYDARLKNRP</sequence>
<name>A0ABV3RS14_9RHOB</name>
<protein>
    <submittedName>
        <fullName evidence="2">Uncharacterized protein</fullName>
    </submittedName>
</protein>
<feature type="signal peptide" evidence="1">
    <location>
        <begin position="1"/>
        <end position="16"/>
    </location>
</feature>
<keyword evidence="1" id="KW-0732">Signal</keyword>
<evidence type="ECO:0000313" key="3">
    <source>
        <dbReference type="Proteomes" id="UP001556098"/>
    </source>
</evidence>
<dbReference type="Proteomes" id="UP001556098">
    <property type="component" value="Unassembled WGS sequence"/>
</dbReference>
<reference evidence="2 3" key="1">
    <citation type="submission" date="2024-07" db="EMBL/GenBank/DDBJ databases">
        <title>Marimonas sp.nov., isolated from tidal-flat sediment.</title>
        <authorList>
            <person name="Jayan J.N."/>
            <person name="Lee S.S."/>
        </authorList>
    </citation>
    <scope>NUCLEOTIDE SEQUENCE [LARGE SCALE GENOMIC DNA]</scope>
    <source>
        <strain evidence="2 3">MJW-29</strain>
    </source>
</reference>
<proteinExistence type="predicted"/>
<feature type="chain" id="PRO_5045335895" evidence="1">
    <location>
        <begin position="17"/>
        <end position="133"/>
    </location>
</feature>
<accession>A0ABV3RS14</accession>
<evidence type="ECO:0000256" key="1">
    <source>
        <dbReference type="SAM" id="SignalP"/>
    </source>
</evidence>
<organism evidence="2 3">
    <name type="scientific">Sulfitobacter sediminis</name>
    <dbReference type="NCBI Taxonomy" id="3234186"/>
    <lineage>
        <taxon>Bacteria</taxon>
        <taxon>Pseudomonadati</taxon>
        <taxon>Pseudomonadota</taxon>
        <taxon>Alphaproteobacteria</taxon>
        <taxon>Rhodobacterales</taxon>
        <taxon>Roseobacteraceae</taxon>
        <taxon>Sulfitobacter</taxon>
    </lineage>
</organism>
<dbReference type="RefSeq" id="WP_367879475.1">
    <property type="nucleotide sequence ID" value="NZ_JBFNXX010000021.1"/>
</dbReference>
<comment type="caution">
    <text evidence="2">The sequence shown here is derived from an EMBL/GenBank/DDBJ whole genome shotgun (WGS) entry which is preliminary data.</text>
</comment>
<evidence type="ECO:0000313" key="2">
    <source>
        <dbReference type="EMBL" id="MEW9921775.1"/>
    </source>
</evidence>
<keyword evidence="3" id="KW-1185">Reference proteome</keyword>
<gene>
    <name evidence="2" type="ORF">AB2B41_19380</name>
</gene>
<dbReference type="EMBL" id="JBFNXX010000021">
    <property type="protein sequence ID" value="MEW9921775.1"/>
    <property type="molecule type" value="Genomic_DNA"/>
</dbReference>